<evidence type="ECO:0000256" key="5">
    <source>
        <dbReference type="SAM" id="Phobius"/>
    </source>
</evidence>
<feature type="non-terminal residue" evidence="7">
    <location>
        <position position="1"/>
    </location>
</feature>
<sequence>LFSTALQLFFSVWTFPGIFWVFDVHSLSAKRTNLYSLCIKFLWICCLGYGVLLLAYDIIGCCLPRSQQDLKHTRGAAKETIIALPTFKFKLKDRDEDVQDTNSDGVGESGRTFEAGTEKECIISVEDAECSICLAEYADNEELRELPCAHFFHVDCVDKWLKKNGSCPLCKCNIRQTSENLQTPSANTNQPSAPE</sequence>
<dbReference type="PANTHER" id="PTHR46225">
    <property type="entry name" value="C3H4 TYPE ZINC FINGER PROTEIN"/>
    <property type="match status" value="1"/>
</dbReference>
<evidence type="ECO:0000256" key="3">
    <source>
        <dbReference type="ARBA" id="ARBA00022833"/>
    </source>
</evidence>
<dbReference type="Gene3D" id="3.30.40.10">
    <property type="entry name" value="Zinc/RING finger domain, C3HC4 (zinc finger)"/>
    <property type="match status" value="1"/>
</dbReference>
<dbReference type="PANTHER" id="PTHR46225:SF19">
    <property type="entry name" value="RING-TYPE DOMAIN-CONTAINING PROTEIN"/>
    <property type="match status" value="1"/>
</dbReference>
<reference evidence="7" key="1">
    <citation type="submission" date="2022-03" db="EMBL/GenBank/DDBJ databases">
        <title>A functionally conserved STORR gene fusion in Papaver species that diverged 16.8 million years ago.</title>
        <authorList>
            <person name="Catania T."/>
        </authorList>
    </citation>
    <scope>NUCLEOTIDE SEQUENCE</scope>
    <source>
        <strain evidence="7">S-191538</strain>
    </source>
</reference>
<evidence type="ECO:0000313" key="7">
    <source>
        <dbReference type="EMBL" id="MCL7045824.1"/>
    </source>
</evidence>
<keyword evidence="3" id="KW-0862">Zinc</keyword>
<evidence type="ECO:0000256" key="2">
    <source>
        <dbReference type="ARBA" id="ARBA00022771"/>
    </source>
</evidence>
<keyword evidence="5" id="KW-0812">Transmembrane</keyword>
<dbReference type="SMART" id="SM00744">
    <property type="entry name" value="RINGv"/>
    <property type="match status" value="1"/>
</dbReference>
<keyword evidence="5" id="KW-0472">Membrane</keyword>
<keyword evidence="8" id="KW-1185">Reference proteome</keyword>
<comment type="caution">
    <text evidence="7">The sequence shown here is derived from an EMBL/GenBank/DDBJ whole genome shotgun (WGS) entry which is preliminary data.</text>
</comment>
<dbReference type="InterPro" id="IPR013083">
    <property type="entry name" value="Znf_RING/FYVE/PHD"/>
</dbReference>
<dbReference type="PROSITE" id="PS50089">
    <property type="entry name" value="ZF_RING_2"/>
    <property type="match status" value="1"/>
</dbReference>
<accession>A0AA42AZP7</accession>
<dbReference type="EMBL" id="JAJJMA010274209">
    <property type="protein sequence ID" value="MCL7045824.1"/>
    <property type="molecule type" value="Genomic_DNA"/>
</dbReference>
<protein>
    <recommendedName>
        <fullName evidence="6">RING-type domain-containing protein</fullName>
    </recommendedName>
</protein>
<keyword evidence="1" id="KW-0479">Metal-binding</keyword>
<name>A0AA42AZP7_PAPNU</name>
<dbReference type="InterPro" id="IPR001841">
    <property type="entry name" value="Znf_RING"/>
</dbReference>
<evidence type="ECO:0000259" key="6">
    <source>
        <dbReference type="PROSITE" id="PS50089"/>
    </source>
</evidence>
<feature type="domain" description="RING-type" evidence="6">
    <location>
        <begin position="130"/>
        <end position="171"/>
    </location>
</feature>
<feature type="transmembrane region" description="Helical" evidence="5">
    <location>
        <begin position="34"/>
        <end position="56"/>
    </location>
</feature>
<keyword evidence="2 4" id="KW-0863">Zinc-finger</keyword>
<evidence type="ECO:0000256" key="4">
    <source>
        <dbReference type="PROSITE-ProRule" id="PRU00175"/>
    </source>
</evidence>
<organism evidence="7 8">
    <name type="scientific">Papaver nudicaule</name>
    <name type="common">Iceland poppy</name>
    <dbReference type="NCBI Taxonomy" id="74823"/>
    <lineage>
        <taxon>Eukaryota</taxon>
        <taxon>Viridiplantae</taxon>
        <taxon>Streptophyta</taxon>
        <taxon>Embryophyta</taxon>
        <taxon>Tracheophyta</taxon>
        <taxon>Spermatophyta</taxon>
        <taxon>Magnoliopsida</taxon>
        <taxon>Ranunculales</taxon>
        <taxon>Papaveraceae</taxon>
        <taxon>Papaveroideae</taxon>
        <taxon>Papaver</taxon>
    </lineage>
</organism>
<proteinExistence type="predicted"/>
<dbReference type="Pfam" id="PF13639">
    <property type="entry name" value="zf-RING_2"/>
    <property type="match status" value="1"/>
</dbReference>
<dbReference type="SUPFAM" id="SSF57850">
    <property type="entry name" value="RING/U-box"/>
    <property type="match status" value="1"/>
</dbReference>
<evidence type="ECO:0000313" key="8">
    <source>
        <dbReference type="Proteomes" id="UP001177140"/>
    </source>
</evidence>
<dbReference type="InterPro" id="IPR011016">
    <property type="entry name" value="Znf_RING-CH"/>
</dbReference>
<gene>
    <name evidence="7" type="ORF">MKW94_013068</name>
</gene>
<dbReference type="GO" id="GO:0008270">
    <property type="term" value="F:zinc ion binding"/>
    <property type="evidence" value="ECO:0007669"/>
    <property type="project" value="UniProtKB-KW"/>
</dbReference>
<evidence type="ECO:0000256" key="1">
    <source>
        <dbReference type="ARBA" id="ARBA00022723"/>
    </source>
</evidence>
<dbReference type="SMART" id="SM00184">
    <property type="entry name" value="RING"/>
    <property type="match status" value="1"/>
</dbReference>
<dbReference type="Proteomes" id="UP001177140">
    <property type="component" value="Unassembled WGS sequence"/>
</dbReference>
<keyword evidence="5" id="KW-1133">Transmembrane helix</keyword>
<feature type="transmembrane region" description="Helical" evidence="5">
    <location>
        <begin position="6"/>
        <end position="22"/>
    </location>
</feature>
<dbReference type="AlphaFoldDB" id="A0AA42AZP7"/>